<protein>
    <submittedName>
        <fullName evidence="2">Uncharacterized protein</fullName>
    </submittedName>
</protein>
<feature type="compositionally biased region" description="Basic and acidic residues" evidence="1">
    <location>
        <begin position="37"/>
        <end position="50"/>
    </location>
</feature>
<accession>A0A1Y5PF48</accession>
<feature type="region of interest" description="Disordered" evidence="1">
    <location>
        <begin position="37"/>
        <end position="58"/>
    </location>
</feature>
<proteinExistence type="predicted"/>
<evidence type="ECO:0000256" key="1">
    <source>
        <dbReference type="SAM" id="MobiDB-lite"/>
    </source>
</evidence>
<evidence type="ECO:0000313" key="2">
    <source>
        <dbReference type="EMBL" id="SBS74538.1"/>
    </source>
</evidence>
<name>A0A1Y5PF48_9MYCO</name>
<dbReference type="AlphaFoldDB" id="A0A1Y5PF48"/>
<reference evidence="2" key="1">
    <citation type="submission" date="2016-03" db="EMBL/GenBank/DDBJ databases">
        <authorList>
            <person name="Ploux O."/>
        </authorList>
    </citation>
    <scope>NUCLEOTIDE SEQUENCE</scope>
    <source>
        <strain evidence="2">UC10</strain>
    </source>
</reference>
<sequence>MPIFKQDNPSDHDNRRAAGEFVLGSSNTVLIAVRRHLTGESHARRQRDSHSPQSAADE</sequence>
<dbReference type="EMBL" id="FLQS01000012">
    <property type="protein sequence ID" value="SBS74538.1"/>
    <property type="molecule type" value="Genomic_DNA"/>
</dbReference>
<organism evidence="2">
    <name type="scientific">uncultured Mycobacterium sp</name>
    <dbReference type="NCBI Taxonomy" id="171292"/>
    <lineage>
        <taxon>Bacteria</taxon>
        <taxon>Bacillati</taxon>
        <taxon>Actinomycetota</taxon>
        <taxon>Actinomycetes</taxon>
        <taxon>Mycobacteriales</taxon>
        <taxon>Mycobacteriaceae</taxon>
        <taxon>Mycobacterium</taxon>
        <taxon>environmental samples</taxon>
    </lineage>
</organism>
<gene>
    <name evidence="2" type="ORF">MHPYR_20082</name>
</gene>